<dbReference type="AlphaFoldDB" id="A0A554WLQ2"/>
<dbReference type="InterPro" id="IPR021812">
    <property type="entry name" value="DUF3391"/>
</dbReference>
<keyword evidence="3" id="KW-0378">Hydrolase</keyword>
<dbReference type="PROSITE" id="PS51832">
    <property type="entry name" value="HD_GYP"/>
    <property type="match status" value="1"/>
</dbReference>
<dbReference type="PANTHER" id="PTHR43155:SF2">
    <property type="entry name" value="CYCLIC DI-GMP PHOSPHODIESTERASE PA4108"/>
    <property type="match status" value="1"/>
</dbReference>
<proteinExistence type="predicted"/>
<dbReference type="GO" id="GO:0071111">
    <property type="term" value="F:cyclic-guanylate-specific phosphodiesterase activity"/>
    <property type="evidence" value="ECO:0007669"/>
    <property type="project" value="UniProtKB-EC"/>
</dbReference>
<comment type="caution">
    <text evidence="3">The sequence shown here is derived from an EMBL/GenBank/DDBJ whole genome shotgun (WGS) entry which is preliminary data.</text>
</comment>
<reference evidence="3 4" key="1">
    <citation type="submission" date="2019-07" db="EMBL/GenBank/DDBJ databases">
        <title>Tepidimonas sediminis YIM 72259 draft genome.</title>
        <authorList>
            <person name="Da Costa M.S."/>
            <person name="Froufe H.J.C."/>
            <person name="Egas C."/>
            <person name="Albuquerque L."/>
        </authorList>
    </citation>
    <scope>NUCLEOTIDE SEQUENCE [LARGE SCALE GENOMIC DNA]</scope>
    <source>
        <strain evidence="3 4">YIM 72259</strain>
    </source>
</reference>
<dbReference type="InterPro" id="IPR003607">
    <property type="entry name" value="HD/PDEase_dom"/>
</dbReference>
<dbReference type="EMBL" id="VJND01000012">
    <property type="protein sequence ID" value="TSE24495.1"/>
    <property type="molecule type" value="Genomic_DNA"/>
</dbReference>
<feature type="domain" description="HD-GYP" evidence="2">
    <location>
        <begin position="144"/>
        <end position="339"/>
    </location>
</feature>
<dbReference type="NCBIfam" id="TIGR00277">
    <property type="entry name" value="HDIG"/>
    <property type="match status" value="1"/>
</dbReference>
<dbReference type="CDD" id="cd00077">
    <property type="entry name" value="HDc"/>
    <property type="match status" value="1"/>
</dbReference>
<dbReference type="SUPFAM" id="SSF109604">
    <property type="entry name" value="HD-domain/PDEase-like"/>
    <property type="match status" value="1"/>
</dbReference>
<dbReference type="RefSeq" id="WP_143896086.1">
    <property type="nucleotide sequence ID" value="NZ_VJND01000012.1"/>
</dbReference>
<accession>A0A554WLQ2</accession>
<name>A0A554WLQ2_9BURK</name>
<dbReference type="PANTHER" id="PTHR43155">
    <property type="entry name" value="CYCLIC DI-GMP PHOSPHODIESTERASE PA4108-RELATED"/>
    <property type="match status" value="1"/>
</dbReference>
<feature type="compositionally biased region" description="Low complexity" evidence="1">
    <location>
        <begin position="71"/>
        <end position="92"/>
    </location>
</feature>
<evidence type="ECO:0000259" key="2">
    <source>
        <dbReference type="PROSITE" id="PS51832"/>
    </source>
</evidence>
<keyword evidence="4" id="KW-1185">Reference proteome</keyword>
<dbReference type="Proteomes" id="UP000320225">
    <property type="component" value="Unassembled WGS sequence"/>
</dbReference>
<dbReference type="SMART" id="SM00471">
    <property type="entry name" value="HDc"/>
    <property type="match status" value="1"/>
</dbReference>
<feature type="region of interest" description="Disordered" evidence="1">
    <location>
        <begin position="58"/>
        <end position="92"/>
    </location>
</feature>
<dbReference type="EC" id="3.1.4.52" evidence="3"/>
<dbReference type="OrthoDB" id="9774747at2"/>
<dbReference type="Pfam" id="PF11871">
    <property type="entry name" value="DUF3391"/>
    <property type="match status" value="1"/>
</dbReference>
<sequence length="425" mass="46006">MTEPPLPVIPVTELRVGHFVLLDLGWMDHPFPRNNFRITTARQIETIRALGLTRVRIDPARSDPESEEDGTAAAASSATQEASPSADPAQAARLAALAAQRRSLQRCERRYHEGARRCKALLDGAEHEPARAAGEAQALAGELVAEICGQGESAIRLLGDVQGDRGAQHAMNVAVLSLLLGRALGLEAAALQTLGTAALLHDVGKLRLPELVRHKDDAFTPAQLKAYQEHAELGARLVRAMGLPEEVAQAVAQHHEHADGSGFPTGCLAEAMTPAARVLALVNRYDRLCNPHHPAKALTPHEALALLFARHRAQFEARTLAAFIRMLGVYPPGSIVQLSDGRYAQVQAVNAARPLKPRVLVHDPTVPRSEALLLDLQTQPQLSIQRSLRPDQLPRAALDYLEPRARYCYFFERALSAGDGEGGVP</sequence>
<evidence type="ECO:0000256" key="1">
    <source>
        <dbReference type="SAM" id="MobiDB-lite"/>
    </source>
</evidence>
<organism evidence="3 4">
    <name type="scientific">Tepidimonas sediminis</name>
    <dbReference type="NCBI Taxonomy" id="2588941"/>
    <lineage>
        <taxon>Bacteria</taxon>
        <taxon>Pseudomonadati</taxon>
        <taxon>Pseudomonadota</taxon>
        <taxon>Betaproteobacteria</taxon>
        <taxon>Burkholderiales</taxon>
        <taxon>Tepidimonas</taxon>
    </lineage>
</organism>
<dbReference type="InterPro" id="IPR037522">
    <property type="entry name" value="HD_GYP_dom"/>
</dbReference>
<gene>
    <name evidence="3" type="primary">rpfG_3</name>
    <name evidence="3" type="ORF">Tsedi_01931</name>
</gene>
<evidence type="ECO:0000313" key="4">
    <source>
        <dbReference type="Proteomes" id="UP000320225"/>
    </source>
</evidence>
<dbReference type="InterPro" id="IPR006675">
    <property type="entry name" value="HDIG_dom"/>
</dbReference>
<dbReference type="Pfam" id="PF13487">
    <property type="entry name" value="HD_5"/>
    <property type="match status" value="1"/>
</dbReference>
<evidence type="ECO:0000313" key="3">
    <source>
        <dbReference type="EMBL" id="TSE24495.1"/>
    </source>
</evidence>
<dbReference type="Gene3D" id="1.10.3210.10">
    <property type="entry name" value="Hypothetical protein af1432"/>
    <property type="match status" value="1"/>
</dbReference>
<protein>
    <submittedName>
        <fullName evidence="3">Cyclic di-GMP phosphodiesterase response regulator RpfG</fullName>
        <ecNumber evidence="3">3.1.4.52</ecNumber>
    </submittedName>
</protein>